<dbReference type="EMBL" id="JBDFQZ010000013">
    <property type="protein sequence ID" value="KAK9669493.1"/>
    <property type="molecule type" value="Genomic_DNA"/>
</dbReference>
<evidence type="ECO:0000256" key="1">
    <source>
        <dbReference type="SAM" id="MobiDB-lite"/>
    </source>
</evidence>
<comment type="caution">
    <text evidence="3">The sequence shown here is derived from an EMBL/GenBank/DDBJ whole genome shotgun (WGS) entry which is preliminary data.</text>
</comment>
<name>A0AAW1GXC9_SAPOF</name>
<accession>A0AAW1GXC9</accession>
<dbReference type="AlphaFoldDB" id="A0AAW1GXC9"/>
<reference evidence="3" key="1">
    <citation type="submission" date="2024-03" db="EMBL/GenBank/DDBJ databases">
        <title>WGS assembly of Saponaria officinalis var. Norfolk2.</title>
        <authorList>
            <person name="Jenkins J."/>
            <person name="Shu S."/>
            <person name="Grimwood J."/>
            <person name="Barry K."/>
            <person name="Goodstein D."/>
            <person name="Schmutz J."/>
            <person name="Leebens-Mack J."/>
            <person name="Osbourn A."/>
        </authorList>
    </citation>
    <scope>NUCLEOTIDE SEQUENCE [LARGE SCALE GENOMIC DNA]</scope>
    <source>
        <strain evidence="3">JIC</strain>
    </source>
</reference>
<evidence type="ECO:0000313" key="4">
    <source>
        <dbReference type="Proteomes" id="UP001443914"/>
    </source>
</evidence>
<organism evidence="3 4">
    <name type="scientific">Saponaria officinalis</name>
    <name type="common">Common soapwort</name>
    <name type="synonym">Lychnis saponaria</name>
    <dbReference type="NCBI Taxonomy" id="3572"/>
    <lineage>
        <taxon>Eukaryota</taxon>
        <taxon>Viridiplantae</taxon>
        <taxon>Streptophyta</taxon>
        <taxon>Embryophyta</taxon>
        <taxon>Tracheophyta</taxon>
        <taxon>Spermatophyta</taxon>
        <taxon>Magnoliopsida</taxon>
        <taxon>eudicotyledons</taxon>
        <taxon>Gunneridae</taxon>
        <taxon>Pentapetalae</taxon>
        <taxon>Caryophyllales</taxon>
        <taxon>Caryophyllaceae</taxon>
        <taxon>Caryophylleae</taxon>
        <taxon>Saponaria</taxon>
    </lineage>
</organism>
<feature type="transmembrane region" description="Helical" evidence="2">
    <location>
        <begin position="50"/>
        <end position="75"/>
    </location>
</feature>
<feature type="region of interest" description="Disordered" evidence="1">
    <location>
        <begin position="97"/>
        <end position="120"/>
    </location>
</feature>
<proteinExistence type="predicted"/>
<keyword evidence="2" id="KW-1133">Transmembrane helix</keyword>
<sequence>MCNINCEIVFGDLSIAVYKGKAVYHTYILEFRKSKYFGFRRMPKLRPTSVASVLVMFCLLIICAPELCLSANVGLHDVSWTLANEARDPPRKVVKRSLKGRDAQYPPSPFHNRGISPICC</sequence>
<keyword evidence="4" id="KW-1185">Reference proteome</keyword>
<evidence type="ECO:0000256" key="2">
    <source>
        <dbReference type="SAM" id="Phobius"/>
    </source>
</evidence>
<keyword evidence="2" id="KW-0812">Transmembrane</keyword>
<keyword evidence="2" id="KW-0472">Membrane</keyword>
<evidence type="ECO:0000313" key="3">
    <source>
        <dbReference type="EMBL" id="KAK9669493.1"/>
    </source>
</evidence>
<dbReference type="Proteomes" id="UP001443914">
    <property type="component" value="Unassembled WGS sequence"/>
</dbReference>
<gene>
    <name evidence="3" type="ORF">RND81_13G134500</name>
</gene>
<protein>
    <submittedName>
        <fullName evidence="3">Uncharacterized protein</fullName>
    </submittedName>
</protein>